<reference evidence="2 3" key="1">
    <citation type="submission" date="2016-10" db="EMBL/GenBank/DDBJ databases">
        <authorList>
            <person name="de Groot N.N."/>
        </authorList>
    </citation>
    <scope>NUCLEOTIDE SEQUENCE [LARGE SCALE GENOMIC DNA]</scope>
    <source>
        <strain evidence="2 3">RK1</strain>
    </source>
</reference>
<gene>
    <name evidence="2" type="ORF">SAMN05444682_10423</name>
</gene>
<protein>
    <submittedName>
        <fullName evidence="2">cAMP-binding domain of CRP or a regulatory subunit of cAMP-dependent protein kinases</fullName>
    </submittedName>
</protein>
<dbReference type="InterPro" id="IPR014710">
    <property type="entry name" value="RmlC-like_jellyroll"/>
</dbReference>
<dbReference type="Proteomes" id="UP000198670">
    <property type="component" value="Unassembled WGS sequence"/>
</dbReference>
<dbReference type="GO" id="GO:0016301">
    <property type="term" value="F:kinase activity"/>
    <property type="evidence" value="ECO:0007669"/>
    <property type="project" value="UniProtKB-KW"/>
</dbReference>
<feature type="domain" description="Cyclic nucleotide-binding" evidence="1">
    <location>
        <begin position="38"/>
        <end position="116"/>
    </location>
</feature>
<keyword evidence="3" id="KW-1185">Reference proteome</keyword>
<keyword evidence="2" id="KW-0418">Kinase</keyword>
<organism evidence="2 3">
    <name type="scientific">Parapedobacter indicus</name>
    <dbReference type="NCBI Taxonomy" id="1477437"/>
    <lineage>
        <taxon>Bacteria</taxon>
        <taxon>Pseudomonadati</taxon>
        <taxon>Bacteroidota</taxon>
        <taxon>Sphingobacteriia</taxon>
        <taxon>Sphingobacteriales</taxon>
        <taxon>Sphingobacteriaceae</taxon>
        <taxon>Parapedobacter</taxon>
    </lineage>
</organism>
<dbReference type="SUPFAM" id="SSF51206">
    <property type="entry name" value="cAMP-binding domain-like"/>
    <property type="match status" value="1"/>
</dbReference>
<dbReference type="Gene3D" id="2.60.120.10">
    <property type="entry name" value="Jelly Rolls"/>
    <property type="match status" value="1"/>
</dbReference>
<evidence type="ECO:0000313" key="3">
    <source>
        <dbReference type="Proteomes" id="UP000198670"/>
    </source>
</evidence>
<name>A0A1I3IC92_9SPHI</name>
<accession>A0A1I3IC92</accession>
<dbReference type="PROSITE" id="PS50042">
    <property type="entry name" value="CNMP_BINDING_3"/>
    <property type="match status" value="1"/>
</dbReference>
<dbReference type="InterPro" id="IPR018490">
    <property type="entry name" value="cNMP-bd_dom_sf"/>
</dbReference>
<dbReference type="AlphaFoldDB" id="A0A1I3IC92"/>
<keyword evidence="2" id="KW-0808">Transferase</keyword>
<dbReference type="STRING" id="1477437.SAMN05444682_10423"/>
<dbReference type="RefSeq" id="WP_090626301.1">
    <property type="nucleotide sequence ID" value="NZ_FOQO01000004.1"/>
</dbReference>
<sequence>MNHQQTLNRALKGIGDFSQQQSALIGEHCAFLKVNKQETLLAAGQVCNAFLFLLTGACYQFRKTDADPNIIDLHLAGDCVVNQLSFISQQPSNETIAAYENSELLVLTIQSLHRLIALSPAFLQLAKLLQVSTLRAEFYDNAMTPAEKYHRVLDDKPQLIQIFPLKYIASYLKITPETLSRVRAAI</sequence>
<evidence type="ECO:0000259" key="1">
    <source>
        <dbReference type="PROSITE" id="PS50042"/>
    </source>
</evidence>
<proteinExistence type="predicted"/>
<dbReference type="InterPro" id="IPR000595">
    <property type="entry name" value="cNMP-bd_dom"/>
</dbReference>
<dbReference type="Pfam" id="PF00027">
    <property type="entry name" value="cNMP_binding"/>
    <property type="match status" value="1"/>
</dbReference>
<dbReference type="EMBL" id="FOQO01000004">
    <property type="protein sequence ID" value="SFI45373.1"/>
    <property type="molecule type" value="Genomic_DNA"/>
</dbReference>
<dbReference type="OrthoDB" id="792939at2"/>
<evidence type="ECO:0000313" key="2">
    <source>
        <dbReference type="EMBL" id="SFI45373.1"/>
    </source>
</evidence>